<dbReference type="EMBL" id="JBHSMI010000062">
    <property type="protein sequence ID" value="MFC5406867.1"/>
    <property type="molecule type" value="Genomic_DNA"/>
</dbReference>
<reference evidence="17" key="1">
    <citation type="journal article" date="2019" name="Int. J. Syst. Evol. Microbiol.">
        <title>The Global Catalogue of Microorganisms (GCM) 10K type strain sequencing project: providing services to taxonomists for standard genome sequencing and annotation.</title>
        <authorList>
            <consortium name="The Broad Institute Genomics Platform"/>
            <consortium name="The Broad Institute Genome Sequencing Center for Infectious Disease"/>
            <person name="Wu L."/>
            <person name="Ma J."/>
        </authorList>
    </citation>
    <scope>NUCLEOTIDE SEQUENCE [LARGE SCALE GENOMIC DNA]</scope>
    <source>
        <strain evidence="17">CGMCC 1.18575</strain>
    </source>
</reference>
<dbReference type="PIRSF" id="PIRSF039101">
    <property type="entry name" value="LysRS2"/>
    <property type="match status" value="1"/>
</dbReference>
<evidence type="ECO:0000256" key="9">
    <source>
        <dbReference type="ARBA" id="ARBA00022842"/>
    </source>
</evidence>
<sequence>MDHTENTETLELGELLQIRRNKLDELRSLGIDPFGTKFSRANEAGDLASKYGELSKEELEEKAVEVSLAGRIMTKRGMGKASFANLQDLSGKIQIYVRQDSVAENKYAAFDLLDIGDMIGIKGVVFKTKTGELSVKVQDLEVLTKSLLPLPDKFHGLKDVETRYRQRYVDLIVNPDVQKTFIARSRIIQAMRRYLDSRGYLEVETPTLHAIAGGAAARPFITHHNALDMQLYMRIAIELHLKRLIVGGMEKVYEIGRVYRNEGISTRHNPEFTMIELYEAYADYEDIMDLTEQLVAHIAQEVLGTTKITYQGQEVDLTPAWRRVSMTQLIREVVGVDFEVEMTDEEAHALAKEHKVPVEKHMSFGHIVNAFFEQFCEHTLIQPTFVTGHPVAISPLAKKKASDPRFTDRFELFIVAREHANAFTELNDPIDQRERFEAQLTEKEAGNDEAHEMDDDFIRALEYGMPPTGGLGIGVDRLVMLLTDSPSIRDVLLFPHMRDEH</sequence>
<evidence type="ECO:0000256" key="4">
    <source>
        <dbReference type="ARBA" id="ARBA00022490"/>
    </source>
</evidence>
<dbReference type="EC" id="6.1.1.6" evidence="13"/>
<keyword evidence="11 13" id="KW-0030">Aminoacyl-tRNA synthetase</keyword>
<feature type="domain" description="Aminoacyl-transfer RNA synthetases class-II family profile" evidence="15">
    <location>
        <begin position="184"/>
        <end position="495"/>
    </location>
</feature>
<name>A0ABW0I6F4_9BACL</name>
<dbReference type="CDD" id="cd04322">
    <property type="entry name" value="LysRS_N"/>
    <property type="match status" value="1"/>
</dbReference>
<dbReference type="PROSITE" id="PS50862">
    <property type="entry name" value="AA_TRNA_LIGASE_II"/>
    <property type="match status" value="1"/>
</dbReference>
<evidence type="ECO:0000256" key="7">
    <source>
        <dbReference type="ARBA" id="ARBA00022741"/>
    </source>
</evidence>
<evidence type="ECO:0000256" key="11">
    <source>
        <dbReference type="ARBA" id="ARBA00023146"/>
    </source>
</evidence>
<feature type="binding site" evidence="13">
    <location>
        <position position="418"/>
    </location>
    <ligand>
        <name>Mg(2+)</name>
        <dbReference type="ChEBI" id="CHEBI:18420"/>
        <label>1</label>
    </ligand>
</feature>
<dbReference type="InterPro" id="IPR006195">
    <property type="entry name" value="aa-tRNA-synth_II"/>
</dbReference>
<evidence type="ECO:0000256" key="2">
    <source>
        <dbReference type="ARBA" id="ARBA00008226"/>
    </source>
</evidence>
<dbReference type="InterPro" id="IPR045864">
    <property type="entry name" value="aa-tRNA-synth_II/BPL/LPL"/>
</dbReference>
<protein>
    <recommendedName>
        <fullName evidence="13">Lysine--tRNA ligase</fullName>
        <ecNumber evidence="13">6.1.1.6</ecNumber>
    </recommendedName>
    <alternativeName>
        <fullName evidence="13">Lysyl-tRNA synthetase</fullName>
        <shortName evidence="13">LysRS</shortName>
    </alternativeName>
</protein>
<dbReference type="Gene3D" id="2.40.50.140">
    <property type="entry name" value="Nucleic acid-binding proteins"/>
    <property type="match status" value="1"/>
</dbReference>
<dbReference type="CDD" id="cd00775">
    <property type="entry name" value="LysRS_core"/>
    <property type="match status" value="1"/>
</dbReference>
<evidence type="ECO:0000256" key="1">
    <source>
        <dbReference type="ARBA" id="ARBA00004496"/>
    </source>
</evidence>
<dbReference type="NCBIfam" id="NF001756">
    <property type="entry name" value="PRK00484.1"/>
    <property type="match status" value="1"/>
</dbReference>
<comment type="caution">
    <text evidence="16">The sequence shown here is derived from an EMBL/GenBank/DDBJ whole genome shotgun (WGS) entry which is preliminary data.</text>
</comment>
<dbReference type="Proteomes" id="UP001596113">
    <property type="component" value="Unassembled WGS sequence"/>
</dbReference>
<feature type="binding site" evidence="13">
    <location>
        <position position="418"/>
    </location>
    <ligand>
        <name>Mg(2+)</name>
        <dbReference type="ChEBI" id="CHEBI:18420"/>
        <label>2</label>
    </ligand>
</feature>
<dbReference type="InterPro" id="IPR004365">
    <property type="entry name" value="NA-bd_OB_tRNA"/>
</dbReference>
<accession>A0ABW0I6F4</accession>
<dbReference type="NCBIfam" id="TIGR00499">
    <property type="entry name" value="lysS_bact"/>
    <property type="match status" value="1"/>
</dbReference>
<evidence type="ECO:0000259" key="15">
    <source>
        <dbReference type="PROSITE" id="PS50862"/>
    </source>
</evidence>
<evidence type="ECO:0000313" key="17">
    <source>
        <dbReference type="Proteomes" id="UP001596113"/>
    </source>
</evidence>
<organism evidence="16 17">
    <name type="scientific">Cohnella soli</name>
    <dbReference type="NCBI Taxonomy" id="425005"/>
    <lineage>
        <taxon>Bacteria</taxon>
        <taxon>Bacillati</taxon>
        <taxon>Bacillota</taxon>
        <taxon>Bacilli</taxon>
        <taxon>Bacillales</taxon>
        <taxon>Paenibacillaceae</taxon>
        <taxon>Cohnella</taxon>
    </lineage>
</organism>
<dbReference type="PRINTS" id="PR00982">
    <property type="entry name" value="TRNASYNTHLYS"/>
</dbReference>
<dbReference type="PANTHER" id="PTHR42918">
    <property type="entry name" value="LYSYL-TRNA SYNTHETASE"/>
    <property type="match status" value="1"/>
</dbReference>
<evidence type="ECO:0000256" key="3">
    <source>
        <dbReference type="ARBA" id="ARBA00011738"/>
    </source>
</evidence>
<evidence type="ECO:0000256" key="12">
    <source>
        <dbReference type="ARBA" id="ARBA00048573"/>
    </source>
</evidence>
<evidence type="ECO:0000256" key="8">
    <source>
        <dbReference type="ARBA" id="ARBA00022840"/>
    </source>
</evidence>
<comment type="similarity">
    <text evidence="2 13">Belongs to the class-II aminoacyl-tRNA synthetase family.</text>
</comment>
<keyword evidence="7 13" id="KW-0547">Nucleotide-binding</keyword>
<dbReference type="Pfam" id="PF00152">
    <property type="entry name" value="tRNA-synt_2"/>
    <property type="match status" value="1"/>
</dbReference>
<comment type="subcellular location">
    <subcellularLocation>
        <location evidence="1 13">Cytoplasm</location>
    </subcellularLocation>
</comment>
<keyword evidence="17" id="KW-1185">Reference proteome</keyword>
<keyword evidence="5 13" id="KW-0436">Ligase</keyword>
<dbReference type="InterPro" id="IPR034762">
    <property type="entry name" value="Lys-tRNA-ligase_II_bac/euk"/>
</dbReference>
<evidence type="ECO:0000256" key="5">
    <source>
        <dbReference type="ARBA" id="ARBA00022598"/>
    </source>
</evidence>
<evidence type="ECO:0000256" key="10">
    <source>
        <dbReference type="ARBA" id="ARBA00022917"/>
    </source>
</evidence>
<dbReference type="InterPro" id="IPR044136">
    <property type="entry name" value="Lys-tRNA-ligase_II_N"/>
</dbReference>
<dbReference type="InterPro" id="IPR018149">
    <property type="entry name" value="Lys-tRNA-synth_II_C"/>
</dbReference>
<dbReference type="SUPFAM" id="SSF55681">
    <property type="entry name" value="Class II aaRS and biotin synthetases"/>
    <property type="match status" value="1"/>
</dbReference>
<feature type="binding site" evidence="13">
    <location>
        <position position="411"/>
    </location>
    <ligand>
        <name>Mg(2+)</name>
        <dbReference type="ChEBI" id="CHEBI:18420"/>
        <label>1</label>
    </ligand>
</feature>
<evidence type="ECO:0000256" key="6">
    <source>
        <dbReference type="ARBA" id="ARBA00022723"/>
    </source>
</evidence>
<dbReference type="InterPro" id="IPR004364">
    <property type="entry name" value="Aa-tRNA-synt_II"/>
</dbReference>
<dbReference type="InterPro" id="IPR012340">
    <property type="entry name" value="NA-bd_OB-fold"/>
</dbReference>
<keyword evidence="10 13" id="KW-0648">Protein biosynthesis</keyword>
<proteinExistence type="inferred from homology"/>
<dbReference type="Pfam" id="PF01336">
    <property type="entry name" value="tRNA_anti-codon"/>
    <property type="match status" value="1"/>
</dbReference>
<dbReference type="Gene3D" id="3.30.930.10">
    <property type="entry name" value="Bira Bifunctional Protein, Domain 2"/>
    <property type="match status" value="1"/>
</dbReference>
<dbReference type="HAMAP" id="MF_00252">
    <property type="entry name" value="Lys_tRNA_synth_class2"/>
    <property type="match status" value="1"/>
</dbReference>
<keyword evidence="4 13" id="KW-0963">Cytoplasm</keyword>
<keyword evidence="6 13" id="KW-0479">Metal-binding</keyword>
<comment type="subunit">
    <text evidence="3 13">Homodimer.</text>
</comment>
<gene>
    <name evidence="13 16" type="primary">lysS</name>
    <name evidence="16" type="ORF">ACFPOF_29425</name>
</gene>
<dbReference type="PANTHER" id="PTHR42918:SF15">
    <property type="entry name" value="LYSINE--TRNA LIGASE, CHLOROPLASTIC_MITOCHONDRIAL"/>
    <property type="match status" value="1"/>
</dbReference>
<dbReference type="RefSeq" id="WP_378139012.1">
    <property type="nucleotide sequence ID" value="NZ_JBHSMI010000062.1"/>
</dbReference>
<keyword evidence="8 13" id="KW-0067">ATP-binding</keyword>
<comment type="cofactor">
    <cofactor evidence="13 14">
        <name>Mg(2+)</name>
        <dbReference type="ChEBI" id="CHEBI:18420"/>
    </cofactor>
    <text evidence="13 14">Binds 3 Mg(2+) ions per subunit.</text>
</comment>
<evidence type="ECO:0000256" key="13">
    <source>
        <dbReference type="HAMAP-Rule" id="MF_00252"/>
    </source>
</evidence>
<dbReference type="InterPro" id="IPR002313">
    <property type="entry name" value="Lys-tRNA-ligase_II"/>
</dbReference>
<keyword evidence="9 13" id="KW-0460">Magnesium</keyword>
<evidence type="ECO:0000313" key="16">
    <source>
        <dbReference type="EMBL" id="MFC5406867.1"/>
    </source>
</evidence>
<dbReference type="SUPFAM" id="SSF50249">
    <property type="entry name" value="Nucleic acid-binding proteins"/>
    <property type="match status" value="1"/>
</dbReference>
<dbReference type="GO" id="GO:0004824">
    <property type="term" value="F:lysine-tRNA ligase activity"/>
    <property type="evidence" value="ECO:0007669"/>
    <property type="project" value="UniProtKB-EC"/>
</dbReference>
<evidence type="ECO:0000256" key="14">
    <source>
        <dbReference type="RuleBase" id="RU000336"/>
    </source>
</evidence>
<comment type="catalytic activity">
    <reaction evidence="12 13 14">
        <text>tRNA(Lys) + L-lysine + ATP = L-lysyl-tRNA(Lys) + AMP + diphosphate</text>
        <dbReference type="Rhea" id="RHEA:20792"/>
        <dbReference type="Rhea" id="RHEA-COMP:9696"/>
        <dbReference type="Rhea" id="RHEA-COMP:9697"/>
        <dbReference type="ChEBI" id="CHEBI:30616"/>
        <dbReference type="ChEBI" id="CHEBI:32551"/>
        <dbReference type="ChEBI" id="CHEBI:33019"/>
        <dbReference type="ChEBI" id="CHEBI:78442"/>
        <dbReference type="ChEBI" id="CHEBI:78529"/>
        <dbReference type="ChEBI" id="CHEBI:456215"/>
        <dbReference type="EC" id="6.1.1.6"/>
    </reaction>
</comment>